<organism evidence="1 2">
    <name type="scientific">Mucilaginibacter pocheonensis</name>
    <dbReference type="NCBI Taxonomy" id="398050"/>
    <lineage>
        <taxon>Bacteria</taxon>
        <taxon>Pseudomonadati</taxon>
        <taxon>Bacteroidota</taxon>
        <taxon>Sphingobacteriia</taxon>
        <taxon>Sphingobacteriales</taxon>
        <taxon>Sphingobacteriaceae</taxon>
        <taxon>Mucilaginibacter</taxon>
    </lineage>
</organism>
<gene>
    <name evidence="1" type="ORF">J2W55_004931</name>
</gene>
<proteinExistence type="predicted"/>
<sequence length="91" mass="10220">MTKPTNYLRVLQYLEEYEGDGLFHCVEDVLEVNKQQRKSILIDLAREGLITLIGGHEASSITFGSGIRLVRAISLPKPRLHLKAQSTLKSN</sequence>
<evidence type="ECO:0000313" key="1">
    <source>
        <dbReference type="EMBL" id="MDR6945063.1"/>
    </source>
</evidence>
<reference evidence="1 2" key="1">
    <citation type="submission" date="2023-07" db="EMBL/GenBank/DDBJ databases">
        <title>Sorghum-associated microbial communities from plants grown in Nebraska, USA.</title>
        <authorList>
            <person name="Schachtman D."/>
        </authorList>
    </citation>
    <scope>NUCLEOTIDE SEQUENCE [LARGE SCALE GENOMIC DNA]</scope>
    <source>
        <strain evidence="1 2">3262</strain>
    </source>
</reference>
<evidence type="ECO:0000313" key="2">
    <source>
        <dbReference type="Proteomes" id="UP001247620"/>
    </source>
</evidence>
<keyword evidence="2" id="KW-1185">Reference proteome</keyword>
<accession>A0ABU1TI45</accession>
<dbReference type="RefSeq" id="WP_310102403.1">
    <property type="nucleotide sequence ID" value="NZ_JAVDUU010000005.1"/>
</dbReference>
<dbReference type="EMBL" id="JAVDUU010000005">
    <property type="protein sequence ID" value="MDR6945063.1"/>
    <property type="molecule type" value="Genomic_DNA"/>
</dbReference>
<dbReference type="Proteomes" id="UP001247620">
    <property type="component" value="Unassembled WGS sequence"/>
</dbReference>
<comment type="caution">
    <text evidence="1">The sequence shown here is derived from an EMBL/GenBank/DDBJ whole genome shotgun (WGS) entry which is preliminary data.</text>
</comment>
<protein>
    <submittedName>
        <fullName evidence="1">Mn-dependent DtxR family transcriptional regulator</fullName>
    </submittedName>
</protein>
<name>A0ABU1TI45_9SPHI</name>